<dbReference type="Gene3D" id="3.40.50.880">
    <property type="match status" value="1"/>
</dbReference>
<keyword evidence="5" id="KW-1185">Reference proteome</keyword>
<dbReference type="InterPro" id="IPR018060">
    <property type="entry name" value="HTH_AraC"/>
</dbReference>
<dbReference type="InterPro" id="IPR029062">
    <property type="entry name" value="Class_I_gatase-like"/>
</dbReference>
<dbReference type="InterPro" id="IPR002818">
    <property type="entry name" value="DJ-1/PfpI"/>
</dbReference>
<reference evidence="4" key="2">
    <citation type="submission" date="2020-09" db="EMBL/GenBank/DDBJ databases">
        <authorList>
            <person name="Sun Q."/>
            <person name="Zhou Y."/>
        </authorList>
    </citation>
    <scope>NUCLEOTIDE SEQUENCE</scope>
    <source>
        <strain evidence="4">CGMCC 1.15725</strain>
    </source>
</reference>
<sequence>MSRKVAVLAVPDGQLLDITGPFQCFASANEPAWNGAEPPYEPVVVSLAGGPLRTSSGLVIETRPLAELDGEEVDTLIVAGGIGTRRAMHDEAVIQAIRHWAARVRRLASVCTGAYLLAAAGLLDGKRVATHWWAADGLQRRFPQIRVEPEPIFIHDGGIWTSAGVTAGIDLSLALIQEDLGHDRAMAIARALVVFLKRPGDQAQFSAALEAQVSSDQDFTGLHAWVREHLAEDIKVERLARRVGMSERTFARAYAAKAGRTPARMVEALRLEAARRALETTDRPVKQVARECGFGDEERMRRAFQRRLGVCPLDYRMRFAAE</sequence>
<dbReference type="PROSITE" id="PS01124">
    <property type="entry name" value="HTH_ARAC_FAMILY_2"/>
    <property type="match status" value="1"/>
</dbReference>
<dbReference type="GO" id="GO:0003700">
    <property type="term" value="F:DNA-binding transcription factor activity"/>
    <property type="evidence" value="ECO:0007669"/>
    <property type="project" value="InterPro"/>
</dbReference>
<evidence type="ECO:0000256" key="2">
    <source>
        <dbReference type="ARBA" id="ARBA00023163"/>
    </source>
</evidence>
<organism evidence="4 5">
    <name type="scientific">Aliidongia dinghuensis</name>
    <dbReference type="NCBI Taxonomy" id="1867774"/>
    <lineage>
        <taxon>Bacteria</taxon>
        <taxon>Pseudomonadati</taxon>
        <taxon>Pseudomonadota</taxon>
        <taxon>Alphaproteobacteria</taxon>
        <taxon>Rhodospirillales</taxon>
        <taxon>Dongiaceae</taxon>
        <taxon>Aliidongia</taxon>
    </lineage>
</organism>
<evidence type="ECO:0000313" key="4">
    <source>
        <dbReference type="EMBL" id="GGF27047.1"/>
    </source>
</evidence>
<dbReference type="SUPFAM" id="SSF52317">
    <property type="entry name" value="Class I glutamine amidotransferase-like"/>
    <property type="match status" value="1"/>
</dbReference>
<dbReference type="InterPro" id="IPR009057">
    <property type="entry name" value="Homeodomain-like_sf"/>
</dbReference>
<dbReference type="AlphaFoldDB" id="A0A8J2YVG7"/>
<dbReference type="InterPro" id="IPR052158">
    <property type="entry name" value="INH-QAR"/>
</dbReference>
<evidence type="ECO:0000259" key="3">
    <source>
        <dbReference type="PROSITE" id="PS01124"/>
    </source>
</evidence>
<dbReference type="PANTHER" id="PTHR43130:SF3">
    <property type="entry name" value="HTH-TYPE TRANSCRIPTIONAL REGULATOR RV1931C"/>
    <property type="match status" value="1"/>
</dbReference>
<dbReference type="Pfam" id="PF01965">
    <property type="entry name" value="DJ-1_PfpI"/>
    <property type="match status" value="1"/>
</dbReference>
<dbReference type="Gene3D" id="1.10.10.60">
    <property type="entry name" value="Homeodomain-like"/>
    <property type="match status" value="1"/>
</dbReference>
<feature type="domain" description="HTH araC/xylS-type" evidence="3">
    <location>
        <begin position="220"/>
        <end position="318"/>
    </location>
</feature>
<reference evidence="4" key="1">
    <citation type="journal article" date="2014" name="Int. J. Syst. Evol. Microbiol.">
        <title>Complete genome sequence of Corynebacterium casei LMG S-19264T (=DSM 44701T), isolated from a smear-ripened cheese.</title>
        <authorList>
            <consortium name="US DOE Joint Genome Institute (JGI-PGF)"/>
            <person name="Walter F."/>
            <person name="Albersmeier A."/>
            <person name="Kalinowski J."/>
            <person name="Ruckert C."/>
        </authorList>
    </citation>
    <scope>NUCLEOTIDE SEQUENCE</scope>
    <source>
        <strain evidence="4">CGMCC 1.15725</strain>
    </source>
</reference>
<keyword evidence="1" id="KW-0805">Transcription regulation</keyword>
<dbReference type="EMBL" id="BMJQ01000009">
    <property type="protein sequence ID" value="GGF27047.1"/>
    <property type="molecule type" value="Genomic_DNA"/>
</dbReference>
<accession>A0A8J2YVG7</accession>
<dbReference type="Proteomes" id="UP000646365">
    <property type="component" value="Unassembled WGS sequence"/>
</dbReference>
<dbReference type="Pfam" id="PF12833">
    <property type="entry name" value="HTH_18"/>
    <property type="match status" value="1"/>
</dbReference>
<proteinExistence type="predicted"/>
<evidence type="ECO:0000313" key="5">
    <source>
        <dbReference type="Proteomes" id="UP000646365"/>
    </source>
</evidence>
<dbReference type="RefSeq" id="WP_229743803.1">
    <property type="nucleotide sequence ID" value="NZ_BMJQ01000009.1"/>
</dbReference>
<gene>
    <name evidence="4" type="ORF">GCM10011611_36330</name>
</gene>
<keyword evidence="2" id="KW-0804">Transcription</keyword>
<dbReference type="CDD" id="cd03137">
    <property type="entry name" value="GATase1_AraC_1"/>
    <property type="match status" value="1"/>
</dbReference>
<dbReference type="SUPFAM" id="SSF46689">
    <property type="entry name" value="Homeodomain-like"/>
    <property type="match status" value="2"/>
</dbReference>
<dbReference type="PANTHER" id="PTHR43130">
    <property type="entry name" value="ARAC-FAMILY TRANSCRIPTIONAL REGULATOR"/>
    <property type="match status" value="1"/>
</dbReference>
<name>A0A8J2YVG7_9PROT</name>
<evidence type="ECO:0000256" key="1">
    <source>
        <dbReference type="ARBA" id="ARBA00023015"/>
    </source>
</evidence>
<dbReference type="SMART" id="SM00342">
    <property type="entry name" value="HTH_ARAC"/>
    <property type="match status" value="1"/>
</dbReference>
<protein>
    <submittedName>
        <fullName evidence="4">AraC family transcriptional regulator</fullName>
    </submittedName>
</protein>
<comment type="caution">
    <text evidence="4">The sequence shown here is derived from an EMBL/GenBank/DDBJ whole genome shotgun (WGS) entry which is preliminary data.</text>
</comment>
<dbReference type="GO" id="GO:0043565">
    <property type="term" value="F:sequence-specific DNA binding"/>
    <property type="evidence" value="ECO:0007669"/>
    <property type="project" value="InterPro"/>
</dbReference>